<name>A0A9N9CY49_9GLOM</name>
<keyword evidence="5" id="KW-1185">Reference proteome</keyword>
<gene>
    <name evidence="4" type="ORF">AGERDE_LOCUS9844</name>
</gene>
<dbReference type="PANTHER" id="PTHR13309:SF0">
    <property type="entry name" value="FMR1-INTERACTING PROTEIN NUFIP1"/>
    <property type="match status" value="1"/>
</dbReference>
<dbReference type="PANTHER" id="PTHR13309">
    <property type="entry name" value="NUCLEAR FRAGILE X MENTAL RETARDATION PROTEIN INTERACTING PROTEIN 1"/>
    <property type="match status" value="1"/>
</dbReference>
<dbReference type="PROSITE" id="PS50103">
    <property type="entry name" value="ZF_C3H1"/>
    <property type="match status" value="1"/>
</dbReference>
<feature type="region of interest" description="Disordered" evidence="2">
    <location>
        <begin position="1"/>
        <end position="20"/>
    </location>
</feature>
<dbReference type="EMBL" id="CAJVPL010002642">
    <property type="protein sequence ID" value="CAG8616225.1"/>
    <property type="molecule type" value="Genomic_DNA"/>
</dbReference>
<comment type="caution">
    <text evidence="4">The sequence shown here is derived from an EMBL/GenBank/DDBJ whole genome shotgun (WGS) entry which is preliminary data.</text>
</comment>
<keyword evidence="1" id="KW-0863">Zinc-finger</keyword>
<evidence type="ECO:0000313" key="4">
    <source>
        <dbReference type="EMBL" id="CAG8616225.1"/>
    </source>
</evidence>
<dbReference type="InterPro" id="IPR039136">
    <property type="entry name" value="NUFIP1-like"/>
</dbReference>
<feature type="zinc finger region" description="C3H1-type" evidence="1">
    <location>
        <begin position="161"/>
        <end position="187"/>
    </location>
</feature>
<dbReference type="AlphaFoldDB" id="A0A9N9CY49"/>
<reference evidence="4" key="1">
    <citation type="submission" date="2021-06" db="EMBL/GenBank/DDBJ databases">
        <authorList>
            <person name="Kallberg Y."/>
            <person name="Tangrot J."/>
            <person name="Rosling A."/>
        </authorList>
    </citation>
    <scope>NUCLEOTIDE SEQUENCE</scope>
    <source>
        <strain evidence="4">MT106</strain>
    </source>
</reference>
<dbReference type="Proteomes" id="UP000789831">
    <property type="component" value="Unassembled WGS sequence"/>
</dbReference>
<evidence type="ECO:0000256" key="2">
    <source>
        <dbReference type="SAM" id="MobiDB-lite"/>
    </source>
</evidence>
<organism evidence="4 5">
    <name type="scientific">Ambispora gerdemannii</name>
    <dbReference type="NCBI Taxonomy" id="144530"/>
    <lineage>
        <taxon>Eukaryota</taxon>
        <taxon>Fungi</taxon>
        <taxon>Fungi incertae sedis</taxon>
        <taxon>Mucoromycota</taxon>
        <taxon>Glomeromycotina</taxon>
        <taxon>Glomeromycetes</taxon>
        <taxon>Archaeosporales</taxon>
        <taxon>Ambisporaceae</taxon>
        <taxon>Ambispora</taxon>
    </lineage>
</organism>
<keyword evidence="1" id="KW-0479">Metal-binding</keyword>
<evidence type="ECO:0000259" key="3">
    <source>
        <dbReference type="PROSITE" id="PS50103"/>
    </source>
</evidence>
<keyword evidence="1" id="KW-0862">Zinc</keyword>
<protein>
    <submittedName>
        <fullName evidence="4">6801_t:CDS:1</fullName>
    </submittedName>
</protein>
<evidence type="ECO:0000313" key="5">
    <source>
        <dbReference type="Proteomes" id="UP000789831"/>
    </source>
</evidence>
<feature type="domain" description="C3H1-type" evidence="3">
    <location>
        <begin position="161"/>
        <end position="187"/>
    </location>
</feature>
<dbReference type="GO" id="GO:0008270">
    <property type="term" value="F:zinc ion binding"/>
    <property type="evidence" value="ECO:0007669"/>
    <property type="project" value="UniProtKB-KW"/>
</dbReference>
<evidence type="ECO:0000256" key="1">
    <source>
        <dbReference type="PROSITE-ProRule" id="PRU00723"/>
    </source>
</evidence>
<dbReference type="OrthoDB" id="273070at2759"/>
<sequence>FEDFVSEEYHQDETNQNHNNDFVSEEYHQDETNQAHNNDFFSDGYHQGETNQAHNNYFFLEGYHQDETNNNRFFLEGYHQNESDQNPNNHLENVFANEFFGADILIAAASAAPFGRETNLSEEYISQNAKIEELDDSSKLNGNDNDNVQTFIGHNKKFAHLKKTIFIHYKNGHCKHGNKCRYIHERSGKESQSKHEAKSQQSGNLLRMLIEKEIQKERNILLQSIRYIVDKNFFQIVSNDSLEAAKRRKGPAIEELQND</sequence>
<dbReference type="GO" id="GO:0005634">
    <property type="term" value="C:nucleus"/>
    <property type="evidence" value="ECO:0007669"/>
    <property type="project" value="TreeGrafter"/>
</dbReference>
<feature type="non-terminal residue" evidence="4">
    <location>
        <position position="259"/>
    </location>
</feature>
<dbReference type="InterPro" id="IPR000571">
    <property type="entry name" value="Znf_CCCH"/>
</dbReference>
<dbReference type="GO" id="GO:0000492">
    <property type="term" value="P:box C/D snoRNP assembly"/>
    <property type="evidence" value="ECO:0007669"/>
    <property type="project" value="TreeGrafter"/>
</dbReference>
<proteinExistence type="predicted"/>
<accession>A0A9N9CY49</accession>
<dbReference type="GO" id="GO:0003723">
    <property type="term" value="F:RNA binding"/>
    <property type="evidence" value="ECO:0007669"/>
    <property type="project" value="InterPro"/>
</dbReference>